<feature type="non-terminal residue" evidence="2">
    <location>
        <position position="42"/>
    </location>
</feature>
<gene>
    <name evidence="2" type="ORF">DARMORV10_C05P08220.1</name>
</gene>
<keyword evidence="1" id="KW-1133">Transmembrane helix</keyword>
<organism evidence="2">
    <name type="scientific">Brassica napus</name>
    <name type="common">Rape</name>
    <dbReference type="NCBI Taxonomy" id="3708"/>
    <lineage>
        <taxon>Eukaryota</taxon>
        <taxon>Viridiplantae</taxon>
        <taxon>Streptophyta</taxon>
        <taxon>Embryophyta</taxon>
        <taxon>Tracheophyta</taxon>
        <taxon>Spermatophyta</taxon>
        <taxon>Magnoliopsida</taxon>
        <taxon>eudicotyledons</taxon>
        <taxon>Gunneridae</taxon>
        <taxon>Pentapetalae</taxon>
        <taxon>rosids</taxon>
        <taxon>malvids</taxon>
        <taxon>Brassicales</taxon>
        <taxon>Brassicaceae</taxon>
        <taxon>Brassiceae</taxon>
        <taxon>Brassica</taxon>
    </lineage>
</organism>
<dbReference type="Proteomes" id="UP001295469">
    <property type="component" value="Chromosome C05"/>
</dbReference>
<sequence length="42" mass="4923">MALRCLSQSSSTTFSYLSKVCIYINYFVVVSFLDKKEEYTEQ</sequence>
<evidence type="ECO:0000256" key="1">
    <source>
        <dbReference type="SAM" id="Phobius"/>
    </source>
</evidence>
<reference evidence="2" key="1">
    <citation type="submission" date="2021-01" db="EMBL/GenBank/DDBJ databases">
        <authorList>
            <consortium name="Genoscope - CEA"/>
            <person name="William W."/>
        </authorList>
    </citation>
    <scope>NUCLEOTIDE SEQUENCE</scope>
</reference>
<keyword evidence="1" id="KW-0812">Transmembrane</keyword>
<dbReference type="EMBL" id="HG994369">
    <property type="protein sequence ID" value="CAF1924601.1"/>
    <property type="molecule type" value="Genomic_DNA"/>
</dbReference>
<accession>A0A816KNM0</accession>
<evidence type="ECO:0000313" key="2">
    <source>
        <dbReference type="EMBL" id="CAF1924601.1"/>
    </source>
</evidence>
<keyword evidence="1" id="KW-0472">Membrane</keyword>
<protein>
    <submittedName>
        <fullName evidence="2">(rape) hypothetical protein</fullName>
    </submittedName>
</protein>
<name>A0A816KNM0_BRANA</name>
<proteinExistence type="predicted"/>
<feature type="transmembrane region" description="Helical" evidence="1">
    <location>
        <begin position="16"/>
        <end position="33"/>
    </location>
</feature>
<dbReference type="AlphaFoldDB" id="A0A816KNM0"/>